<organism evidence="1">
    <name type="scientific">Arundo donax</name>
    <name type="common">Giant reed</name>
    <name type="synonym">Donax arundinaceus</name>
    <dbReference type="NCBI Taxonomy" id="35708"/>
    <lineage>
        <taxon>Eukaryota</taxon>
        <taxon>Viridiplantae</taxon>
        <taxon>Streptophyta</taxon>
        <taxon>Embryophyta</taxon>
        <taxon>Tracheophyta</taxon>
        <taxon>Spermatophyta</taxon>
        <taxon>Magnoliopsida</taxon>
        <taxon>Liliopsida</taxon>
        <taxon>Poales</taxon>
        <taxon>Poaceae</taxon>
        <taxon>PACMAD clade</taxon>
        <taxon>Arundinoideae</taxon>
        <taxon>Arundineae</taxon>
        <taxon>Arundo</taxon>
    </lineage>
</organism>
<dbReference type="AlphaFoldDB" id="A0A0A9CH69"/>
<accession>A0A0A9CH69</accession>
<evidence type="ECO:0000313" key="1">
    <source>
        <dbReference type="EMBL" id="JAD73813.1"/>
    </source>
</evidence>
<name>A0A0A9CH69_ARUDO</name>
<proteinExistence type="predicted"/>
<sequence length="35" mass="4105">MGRLIVICMLSVSYSLPLFRREKEDSLLMISQVLY</sequence>
<protein>
    <submittedName>
        <fullName evidence="1">Uncharacterized protein</fullName>
    </submittedName>
</protein>
<reference evidence="1" key="1">
    <citation type="submission" date="2014-09" db="EMBL/GenBank/DDBJ databases">
        <authorList>
            <person name="Magalhaes I.L.F."/>
            <person name="Oliveira U."/>
            <person name="Santos F.R."/>
            <person name="Vidigal T.H.D.A."/>
            <person name="Brescovit A.D."/>
            <person name="Santos A.J."/>
        </authorList>
    </citation>
    <scope>NUCLEOTIDE SEQUENCE</scope>
    <source>
        <tissue evidence="1">Shoot tissue taken approximately 20 cm above the soil surface</tissue>
    </source>
</reference>
<reference evidence="1" key="2">
    <citation type="journal article" date="2015" name="Data Brief">
        <title>Shoot transcriptome of the giant reed, Arundo donax.</title>
        <authorList>
            <person name="Barrero R.A."/>
            <person name="Guerrero F.D."/>
            <person name="Moolhuijzen P."/>
            <person name="Goolsby J.A."/>
            <person name="Tidwell J."/>
            <person name="Bellgard S.E."/>
            <person name="Bellgard M.I."/>
        </authorList>
    </citation>
    <scope>NUCLEOTIDE SEQUENCE</scope>
    <source>
        <tissue evidence="1">Shoot tissue taken approximately 20 cm above the soil surface</tissue>
    </source>
</reference>
<dbReference type="EMBL" id="GBRH01224082">
    <property type="protein sequence ID" value="JAD73813.1"/>
    <property type="molecule type" value="Transcribed_RNA"/>
</dbReference>